<dbReference type="GO" id="GO:0031267">
    <property type="term" value="F:small GTPase binding"/>
    <property type="evidence" value="ECO:0007669"/>
    <property type="project" value="TreeGrafter"/>
</dbReference>
<evidence type="ECO:0000313" key="3">
    <source>
        <dbReference type="EMBL" id="NXP95772.1"/>
    </source>
</evidence>
<dbReference type="GO" id="GO:0005829">
    <property type="term" value="C:cytosol"/>
    <property type="evidence" value="ECO:0007669"/>
    <property type="project" value="TreeGrafter"/>
</dbReference>
<dbReference type="InterPro" id="IPR003123">
    <property type="entry name" value="VPS9"/>
</dbReference>
<name>A0A852DSH0_PASAF</name>
<evidence type="ECO:0000313" key="4">
    <source>
        <dbReference type="Proteomes" id="UP000625584"/>
    </source>
</evidence>
<dbReference type="AlphaFoldDB" id="A0A852DSH0"/>
<feature type="region of interest" description="Disordered" evidence="1">
    <location>
        <begin position="167"/>
        <end position="204"/>
    </location>
</feature>
<organism evidence="3 4">
    <name type="scientific">Passerina amoena</name>
    <name type="common">Lazuli bunting</name>
    <dbReference type="NCBI Taxonomy" id="142471"/>
    <lineage>
        <taxon>Eukaryota</taxon>
        <taxon>Metazoa</taxon>
        <taxon>Chordata</taxon>
        <taxon>Craniata</taxon>
        <taxon>Vertebrata</taxon>
        <taxon>Euteleostomi</taxon>
        <taxon>Archelosauria</taxon>
        <taxon>Archosauria</taxon>
        <taxon>Dinosauria</taxon>
        <taxon>Saurischia</taxon>
        <taxon>Theropoda</taxon>
        <taxon>Coelurosauria</taxon>
        <taxon>Aves</taxon>
        <taxon>Neognathae</taxon>
        <taxon>Neoaves</taxon>
        <taxon>Telluraves</taxon>
        <taxon>Australaves</taxon>
        <taxon>Passeriformes</taxon>
        <taxon>Cardinalidae</taxon>
        <taxon>Passerina</taxon>
    </lineage>
</organism>
<dbReference type="EMBL" id="WBNP01050829">
    <property type="protein sequence ID" value="NXP95772.1"/>
    <property type="molecule type" value="Genomic_DNA"/>
</dbReference>
<reference evidence="3" key="1">
    <citation type="submission" date="2019-09" db="EMBL/GenBank/DDBJ databases">
        <title>Bird 10,000 Genomes (B10K) Project - Family phase.</title>
        <authorList>
            <person name="Zhang G."/>
        </authorList>
    </citation>
    <scope>NUCLEOTIDE SEQUENCE</scope>
    <source>
        <strain evidence="3">OUT-0017</strain>
        <tissue evidence="3">Muscle</tissue>
    </source>
</reference>
<accession>A0A852DSH0</accession>
<dbReference type="GO" id="GO:0016192">
    <property type="term" value="P:vesicle-mediated transport"/>
    <property type="evidence" value="ECO:0007669"/>
    <property type="project" value="InterPro"/>
</dbReference>
<comment type="caution">
    <text evidence="3">The sequence shown here is derived from an EMBL/GenBank/DDBJ whole genome shotgun (WGS) entry which is preliminary data.</text>
</comment>
<feature type="non-terminal residue" evidence="3">
    <location>
        <position position="1"/>
    </location>
</feature>
<feature type="non-terminal residue" evidence="3">
    <location>
        <position position="629"/>
    </location>
</feature>
<dbReference type="GO" id="GO:0030139">
    <property type="term" value="C:endocytic vesicle"/>
    <property type="evidence" value="ECO:0007669"/>
    <property type="project" value="TreeGrafter"/>
</dbReference>
<evidence type="ECO:0000256" key="1">
    <source>
        <dbReference type="SAM" id="MobiDB-lite"/>
    </source>
</evidence>
<dbReference type="GO" id="GO:0005085">
    <property type="term" value="F:guanyl-nucleotide exchange factor activity"/>
    <property type="evidence" value="ECO:0007669"/>
    <property type="project" value="InterPro"/>
</dbReference>
<dbReference type="InterPro" id="IPR045046">
    <property type="entry name" value="Vps9-like"/>
</dbReference>
<dbReference type="PANTHER" id="PTHR23101:SF98">
    <property type="entry name" value="VPS9 DOMAIN-CONTAINING PROTEIN 1"/>
    <property type="match status" value="1"/>
</dbReference>
<dbReference type="InterPro" id="IPR037191">
    <property type="entry name" value="VPS9_dom_sf"/>
</dbReference>
<keyword evidence="4" id="KW-1185">Reference proteome</keyword>
<dbReference type="SUPFAM" id="SSF109993">
    <property type="entry name" value="VPS9 domain"/>
    <property type="match status" value="1"/>
</dbReference>
<dbReference type="PROSITE" id="PS51205">
    <property type="entry name" value="VPS9"/>
    <property type="match status" value="1"/>
</dbReference>
<evidence type="ECO:0000259" key="2">
    <source>
        <dbReference type="PROSITE" id="PS51205"/>
    </source>
</evidence>
<dbReference type="Pfam" id="PF02204">
    <property type="entry name" value="VPS9"/>
    <property type="match status" value="1"/>
</dbReference>
<proteinExistence type="predicted"/>
<dbReference type="Gene3D" id="1.20.1050.80">
    <property type="entry name" value="VPS9 domain"/>
    <property type="match status" value="1"/>
</dbReference>
<sequence length="629" mass="67959">VEYLKSITLIAQALQEEAAGTGRAGPRVPPAEPGRWVRVLQCPQHALPTENSEGVTPDTPKLLKLAEQCLERVKSIAAALGKAQVKAAAQERGGGPAPLPRHRRVCSDEGGKLSPFLPPEIFQKLQIAEAQSARKELTPLEEASLQNQKLKAAYEARVARLNPSQAVQKTSLASGGWGGAESQTEQTARQGEGPWGTPAPTGGRGVWLDVPNSPPAPQTLSLQRQMMENLVIAKAREETLQRKMEERRLRLQEAANRRFSSSVALTPEEQEQRALYAAILEYEQDHDWPRQWKAQLKRSPADLSVVSGLFSCLLSCPEHPISQLLRRLQCAVYARLYPAVSRGPADASPASPSALSFLSLDSGGSSLPAEAGGRRLRASRSLHCMFSVPEHGPAALRHSHSFEDLERFLASPEGWAPAEPPASSGQDAALPELLKGVVRDIHNAIDRLLALTLLAFEGLGTAAGKDQCLACLEEAFFPPLWAPLLALYRTVQQPREAALARSMERHRHAGPADMGLASRLFPPGPGRPAYASAVQDLRLIALESCPRRKLECIVRALRGICECAEEYCGTRDGRSLATAAIAADGPCCHSGADDLLPILSYVVLQTGLPQLLSECAALEEFIHEGYVPG</sequence>
<feature type="domain" description="VPS9" evidence="2">
    <location>
        <begin position="493"/>
        <end position="629"/>
    </location>
</feature>
<dbReference type="Proteomes" id="UP000625584">
    <property type="component" value="Unassembled WGS sequence"/>
</dbReference>
<gene>
    <name evidence="3" type="primary">Vps9d1</name>
    <name evidence="3" type="ORF">PASAMO_R04350</name>
</gene>
<protein>
    <submittedName>
        <fullName evidence="3">VP9D1 protein</fullName>
    </submittedName>
</protein>
<dbReference type="PANTHER" id="PTHR23101">
    <property type="entry name" value="RAB GDP/GTP EXCHANGE FACTOR"/>
    <property type="match status" value="1"/>
</dbReference>